<evidence type="ECO:0000256" key="1">
    <source>
        <dbReference type="ARBA" id="ARBA00001946"/>
    </source>
</evidence>
<dbReference type="InterPro" id="IPR015797">
    <property type="entry name" value="NUDIX_hydrolase-like_dom_sf"/>
</dbReference>
<dbReference type="PROSITE" id="PS00893">
    <property type="entry name" value="NUDIX_BOX"/>
    <property type="match status" value="1"/>
</dbReference>
<dbReference type="PRINTS" id="PR00502">
    <property type="entry name" value="NUDIXFAMILY"/>
</dbReference>
<organism evidence="7 8">
    <name type="scientific">Kocuria atrinae</name>
    <dbReference type="NCBI Taxonomy" id="592377"/>
    <lineage>
        <taxon>Bacteria</taxon>
        <taxon>Bacillati</taxon>
        <taxon>Actinomycetota</taxon>
        <taxon>Actinomycetes</taxon>
        <taxon>Micrococcales</taxon>
        <taxon>Micrococcaceae</taxon>
        <taxon>Kocuria</taxon>
    </lineage>
</organism>
<evidence type="ECO:0000256" key="2">
    <source>
        <dbReference type="ARBA" id="ARBA00005582"/>
    </source>
</evidence>
<dbReference type="CDD" id="cd18876">
    <property type="entry name" value="NUDIX_Hydrolase"/>
    <property type="match status" value="1"/>
</dbReference>
<reference evidence="8" key="1">
    <citation type="journal article" date="2019" name="Int. J. Syst. Evol. Microbiol.">
        <title>The Global Catalogue of Microorganisms (GCM) 10K type strain sequencing project: providing services to taxonomists for standard genome sequencing and annotation.</title>
        <authorList>
            <consortium name="The Broad Institute Genomics Platform"/>
            <consortium name="The Broad Institute Genome Sequencing Center for Infectious Disease"/>
            <person name="Wu L."/>
            <person name="Ma J."/>
        </authorList>
    </citation>
    <scope>NUCLEOTIDE SEQUENCE [LARGE SCALE GENOMIC DNA]</scope>
    <source>
        <strain evidence="8">JCM 15914</strain>
    </source>
</reference>
<comment type="caution">
    <text evidence="7">The sequence shown here is derived from an EMBL/GenBank/DDBJ whole genome shotgun (WGS) entry which is preliminary data.</text>
</comment>
<dbReference type="Gene3D" id="3.90.79.10">
    <property type="entry name" value="Nucleoside Triphosphate Pyrophosphohydrolase"/>
    <property type="match status" value="1"/>
</dbReference>
<feature type="domain" description="Nudix hydrolase" evidence="6">
    <location>
        <begin position="21"/>
        <end position="151"/>
    </location>
</feature>
<evidence type="ECO:0000256" key="5">
    <source>
        <dbReference type="RuleBase" id="RU003476"/>
    </source>
</evidence>
<sequence length="166" mass="18347">MVVGSYLSDQELREFIATLPTRRLAASAIIRDESGRVLTVEPNYKSEWTLPGGTVEAGEDPRSACFREVIEEVGLHLPEGRMLLIMHGLNMGMWGDSVAFLYDGGQIPSDTQITVQEEELLSYRWVAPQDLETVLSAGMSQRIRDALEALEQGTVVEHVVDGGKRS</sequence>
<comment type="cofactor">
    <cofactor evidence="1">
        <name>Mg(2+)</name>
        <dbReference type="ChEBI" id="CHEBI:18420"/>
    </cofactor>
</comment>
<dbReference type="PROSITE" id="PS51462">
    <property type="entry name" value="NUDIX"/>
    <property type="match status" value="1"/>
</dbReference>
<keyword evidence="8" id="KW-1185">Reference proteome</keyword>
<dbReference type="SUPFAM" id="SSF55811">
    <property type="entry name" value="Nudix"/>
    <property type="match status" value="1"/>
</dbReference>
<dbReference type="PANTHER" id="PTHR43046">
    <property type="entry name" value="GDP-MANNOSE MANNOSYL HYDROLASE"/>
    <property type="match status" value="1"/>
</dbReference>
<evidence type="ECO:0000313" key="8">
    <source>
        <dbReference type="Proteomes" id="UP001500166"/>
    </source>
</evidence>
<name>A0ABP5IZ14_9MICC</name>
<evidence type="ECO:0000256" key="4">
    <source>
        <dbReference type="ARBA" id="ARBA00022842"/>
    </source>
</evidence>
<dbReference type="EMBL" id="BAAAQA010000002">
    <property type="protein sequence ID" value="GAA2109147.1"/>
    <property type="molecule type" value="Genomic_DNA"/>
</dbReference>
<dbReference type="Proteomes" id="UP001500166">
    <property type="component" value="Unassembled WGS sequence"/>
</dbReference>
<proteinExistence type="inferred from homology"/>
<dbReference type="Pfam" id="PF00293">
    <property type="entry name" value="NUDIX"/>
    <property type="match status" value="1"/>
</dbReference>
<dbReference type="InterPro" id="IPR020084">
    <property type="entry name" value="NUDIX_hydrolase_CS"/>
</dbReference>
<keyword evidence="3 5" id="KW-0378">Hydrolase</keyword>
<dbReference type="InterPro" id="IPR000086">
    <property type="entry name" value="NUDIX_hydrolase_dom"/>
</dbReference>
<evidence type="ECO:0000313" key="7">
    <source>
        <dbReference type="EMBL" id="GAA2109147.1"/>
    </source>
</evidence>
<keyword evidence="4" id="KW-0460">Magnesium</keyword>
<gene>
    <name evidence="7" type="ORF">GCM10009824_02890</name>
</gene>
<protein>
    <recommendedName>
        <fullName evidence="6">Nudix hydrolase domain-containing protein</fullName>
    </recommendedName>
</protein>
<comment type="similarity">
    <text evidence="2 5">Belongs to the Nudix hydrolase family.</text>
</comment>
<evidence type="ECO:0000256" key="3">
    <source>
        <dbReference type="ARBA" id="ARBA00022801"/>
    </source>
</evidence>
<dbReference type="PANTHER" id="PTHR43046:SF12">
    <property type="entry name" value="GDP-MANNOSE MANNOSYL HYDROLASE"/>
    <property type="match status" value="1"/>
</dbReference>
<accession>A0ABP5IZ14</accession>
<dbReference type="InterPro" id="IPR020476">
    <property type="entry name" value="Nudix_hydrolase"/>
</dbReference>
<evidence type="ECO:0000259" key="6">
    <source>
        <dbReference type="PROSITE" id="PS51462"/>
    </source>
</evidence>